<dbReference type="GO" id="GO:0005524">
    <property type="term" value="F:ATP binding"/>
    <property type="evidence" value="ECO:0007669"/>
    <property type="project" value="UniProtKB-KW"/>
</dbReference>
<feature type="region of interest" description="Disordered" evidence="7">
    <location>
        <begin position="1337"/>
        <end position="1369"/>
    </location>
</feature>
<dbReference type="InterPro" id="IPR002404">
    <property type="entry name" value="IRS_PTB"/>
</dbReference>
<keyword evidence="4" id="KW-0547">Nucleotide-binding</keyword>
<comment type="subcellular location">
    <subcellularLocation>
        <location evidence="1">Cytoplasm</location>
    </subcellularLocation>
</comment>
<dbReference type="Pfam" id="PF00784">
    <property type="entry name" value="MyTH4"/>
    <property type="match status" value="2"/>
</dbReference>
<dbReference type="Pfam" id="PF02174">
    <property type="entry name" value="IRS"/>
    <property type="match status" value="1"/>
</dbReference>
<dbReference type="InterPro" id="IPR035963">
    <property type="entry name" value="FERM_2"/>
</dbReference>
<dbReference type="PROSITE" id="PS51016">
    <property type="entry name" value="MYTH4"/>
    <property type="match status" value="2"/>
</dbReference>
<evidence type="ECO:0000313" key="8">
    <source>
        <dbReference type="EMBL" id="CAH1792132.1"/>
    </source>
</evidence>
<feature type="compositionally biased region" description="Basic and acidic residues" evidence="7">
    <location>
        <begin position="1149"/>
        <end position="1172"/>
    </location>
</feature>
<dbReference type="InterPro" id="IPR000857">
    <property type="entry name" value="MyTH4_dom"/>
</dbReference>
<dbReference type="InterPro" id="IPR019749">
    <property type="entry name" value="Band_41_domain"/>
</dbReference>
<dbReference type="SUPFAM" id="SSF54236">
    <property type="entry name" value="Ubiquitin-like"/>
    <property type="match status" value="2"/>
</dbReference>
<dbReference type="OrthoDB" id="312459at2759"/>
<dbReference type="Pfam" id="PF21989">
    <property type="entry name" value="RA_2"/>
    <property type="match status" value="2"/>
</dbReference>
<dbReference type="InterPro" id="IPR014352">
    <property type="entry name" value="FERM/acyl-CoA-bd_prot_sf"/>
</dbReference>
<evidence type="ECO:0000256" key="7">
    <source>
        <dbReference type="SAM" id="MobiDB-lite"/>
    </source>
</evidence>
<feature type="region of interest" description="Disordered" evidence="7">
    <location>
        <begin position="775"/>
        <end position="822"/>
    </location>
</feature>
<dbReference type="SUPFAM" id="SSF50729">
    <property type="entry name" value="PH domain-like"/>
    <property type="match status" value="1"/>
</dbReference>
<evidence type="ECO:0000256" key="4">
    <source>
        <dbReference type="ARBA" id="ARBA00022741"/>
    </source>
</evidence>
<feature type="region of interest" description="Disordered" evidence="7">
    <location>
        <begin position="54"/>
        <end position="131"/>
    </location>
</feature>
<dbReference type="CDD" id="cd17208">
    <property type="entry name" value="FERM_F1_DdMyo7_like"/>
    <property type="match status" value="1"/>
</dbReference>
<dbReference type="InterPro" id="IPR019748">
    <property type="entry name" value="FERM_central"/>
</dbReference>
<dbReference type="InterPro" id="IPR000299">
    <property type="entry name" value="FERM_domain"/>
</dbReference>
<accession>A0A8J1XXG0</accession>
<feature type="region of interest" description="Disordered" evidence="7">
    <location>
        <begin position="1"/>
        <end position="21"/>
    </location>
</feature>
<dbReference type="Gene3D" id="3.10.20.90">
    <property type="entry name" value="Phosphatidylinositol 3-kinase Catalytic Subunit, Chain A, domain 1"/>
    <property type="match status" value="2"/>
</dbReference>
<feature type="compositionally biased region" description="Basic and acidic residues" evidence="7">
    <location>
        <begin position="1341"/>
        <end position="1350"/>
    </location>
</feature>
<dbReference type="InterPro" id="IPR038185">
    <property type="entry name" value="MyTH4_dom_sf"/>
</dbReference>
<dbReference type="Proteomes" id="UP000749559">
    <property type="component" value="Unassembled WGS sequence"/>
</dbReference>
<dbReference type="PANTHER" id="PTHR46049">
    <property type="entry name" value="AGAP003327-PA"/>
    <property type="match status" value="1"/>
</dbReference>
<sequence length="2527" mass="281386">MAARKPGCHKSIQTDREDTSAEINMASSIELDSIARMVEASFLVETAQSLPVTPTHGEIRSHTYHQRPRSNSYSSSNILPGLSRYNSGSSLHSDPGDLTVTPQSPNYRRPQRPHSAETYRRNRSAPIKISGQRKKQDYYDIEDRQYEAFIRRASDCVDSVSIALTAQQITQSTAFSCDSSRNNSNSECSLYSDILHNEALLSHDSERNNELMQKDHRATRIKHLETNICDKVQSDISNDREQYIKQAQVDKVNKSLLHGNLRDSGSIAHHSIDRHRPMQHNNCSSVIHDTQSTGFILGDYSLAEQIHSLGNPDSTASAERAQLDQRGNLHFMIHATDGLFEPNNKSLQINTNSPNYNASSNKSKPAEVTLKKITCLDSYVNIDSPNEEPSTGSSLCNIDDVNVSKYTDWQYSEHPYGHIPSCNRGIINRPPEDLAGYSSENSDDIRLDNTKPLNNLSESVDTKNQFDFNQLDEDLCKDNIGFNLNDIEGDIINIDDIITFKEGEFTREVLETLAQLDDGTIDLRKGSESSEASSTSPIVTDHGKIEINTQSIISDGKGNDAISERQTIDVNTQDQSESSVNYTAEKTQVHLSSGSNQIENSRVSSNEKTCVDVPVEGPLTSMNDRKPDVITGAAGTSLVSATEFESTIDALCSKNNSDGTILIQLDSAIAQSDITVQAHSNNTKVQSSAQSDSITAQSNACASHTSYSTSSNLLPAQSASAVIPSDSAVEAKDDTVLTLLTNQSQSLAQSDCVISTCLTNQAQSTEKAVIYSNSTSRKTENLSISPTNSVRISSTETSGKLADQQPSSCQYPNSPVNNSEVQSEKIIHGENPHGFLINSTPDCIVNQLERCGLSDKFNDSNILLQSTTFYDISPQKNSIRENINKTNSALLMSTNIDQFCKEKSDNLILGENIDTSNNVTSLEAIHVSQQHINRPIIDKLTSDRNDIQVVTIDAVNNQEDVIHLGLSNVNIKETSNISKSIIQCNPNSANTEEKIMNCKTNDSVSHVSTMEDGLENLEQCNSDNHASSLCNDNTVLTQDVNMTSNNVSVTSHDVSMASSDITLPLSSESFNISTRDSIKSASTSDSINLASVVTIDSLNVGSTNDSVNSASTTDSLNGSEFSVDTVIFVSPQSNNCTSKNSLENRDCSGIDTTIDNRENNETIPDSVDHENDYTADPKQVDGSETDSICIDLYENPLHSGVSDSSINTFASPDRSIDSGSLARASQDVDTTLEKENICKDFRGSKRGLDPLAQNKDTTIRDCTYTDNSIDNIIADLNENENIEEQLKCALDMCQADAKSNKVNPPCNIAISRLQHRQKSLTPVPEGSTDDLESVASTATADSKHDIHTTGEDINNETTQTKPTCTSQDNVNSLEEDGIIKARLLCHYGDKDITYQDEASRNCSPNSQVTHNASDITDDNMQSSDNSQDLHIIEEILDSNGLKFINFAKEYFNSHIRDTGNSVLKTLYKRRQSGELSYDEMTRYMTSHIIPTSHVPLHYPDSISSAISIFKDLHKILKSDLKSEHTICTLKHIIGQGINRVELRDEIYCQLLRFTTDMPDKGGKHRLWFLMALSVVSFVPSRTLLKYVVCHIKAHMQNQGQIGHYATYCLEHLKLTVHNQRKMPPSTAEIEAVKSRNPIVCRVYFLDDKTKALSIDPSDTAGDMVLKVAKKIGLKTSYGWELYDSTPKHMRHIQSNEHLADIVSQWEQEGFSTSHTCKHHSVHVTDSPSKSFGFEEAKFVFCKRIFQPLGVTLEDPLEVNLMYAQAVYNVVKLDAYQASEDLALRLAGLQAQVTLGPYEEDKSFRYDDVEQYLCPRLVSCGKHRNLSRDIERSHKWLAAGKSKLDAQTDYLQLMDQFPLYGSTMFLVNYKGEWAYGRETFIAISIDSIRFVSIQDRSLIHVYSYDEIEKIVIDDLKEILTIEIKSEIETCQKCYMFEIDAKDDFKDLIAAYSPQHISWRSIHPVKLSEDRFQLSDDIEEIRKVLIRSKILQKPYEEDLGFIRSTLKRWTVPDPRFHRTQFDKISMPGASNVRLSHFKPPFWSSSKTEMRQSLMLFESQELEDVAVKMFNSSLIYAGIETGGLESKDHAVVIQTLISKCLENSQLCNEFFLQLIKQTTAQPEPVGAVSANYWQMLCLLTCVMVPANKDILTYLRLHLRLTATDTNCTDGKYAAYCLQCLHRIVAKGNRRHPPSSHEIVFVTARKPIEETIHFIDGQKRIMEFDSATTSGEILKQVKAKMGVKGDSHGFSVYEVCADVERNMRPDDKLADAMYQYERWTDNGKAGKLRFTLKKRLFVDPIINTQDPKECDLVHHQLVSDIFEQKIPLSKSDAVQLSALRAQAEHGDISLSDTCDYYSVMRILPRSLRETIDTSEIEAIHQSLEGTEPRKAVLSFIDLLSKSWPLRGAAVFEIKQTDYSKVPNNVWLAVNQTGLHLMEIKGAKVYKSIPYSIISSHRASLQGLCITVKTTKKESKHEFMTSQGSQISHLIDDYKAVVGSTRLKDGTAASLASVSLSSSASSCTPEFAINKL</sequence>
<gene>
    <name evidence="8" type="ORF">OFUS_LOCUS17142</name>
</gene>
<dbReference type="Gene3D" id="1.25.40.530">
    <property type="entry name" value="MyTH4 domain"/>
    <property type="match status" value="2"/>
</dbReference>
<proteinExistence type="inferred from homology"/>
<feature type="compositionally biased region" description="Polar residues" evidence="7">
    <location>
        <begin position="775"/>
        <end position="821"/>
    </location>
</feature>
<reference evidence="8" key="1">
    <citation type="submission" date="2022-03" db="EMBL/GenBank/DDBJ databases">
        <authorList>
            <person name="Martin C."/>
        </authorList>
    </citation>
    <scope>NUCLEOTIDE SEQUENCE</scope>
</reference>
<evidence type="ECO:0000256" key="3">
    <source>
        <dbReference type="ARBA" id="ARBA00022490"/>
    </source>
</evidence>
<keyword evidence="5" id="KW-0067">ATP-binding</keyword>
<feature type="region of interest" description="Disordered" evidence="7">
    <location>
        <begin position="588"/>
        <end position="607"/>
    </location>
</feature>
<name>A0A8J1XXG0_OWEFU</name>
<dbReference type="Pfam" id="PF00373">
    <property type="entry name" value="FERM_M"/>
    <property type="match status" value="2"/>
</dbReference>
<dbReference type="Gene3D" id="2.30.29.30">
    <property type="entry name" value="Pleckstrin-homology domain (PH domain)/Phosphotyrosine-binding domain (PTB)"/>
    <property type="match status" value="2"/>
</dbReference>
<dbReference type="CDD" id="cd14473">
    <property type="entry name" value="FERM_B-lobe"/>
    <property type="match status" value="2"/>
</dbReference>
<dbReference type="GO" id="GO:0003779">
    <property type="term" value="F:actin binding"/>
    <property type="evidence" value="ECO:0007669"/>
    <property type="project" value="UniProtKB-KW"/>
</dbReference>
<dbReference type="PROSITE" id="PS50057">
    <property type="entry name" value="FERM_3"/>
    <property type="match status" value="2"/>
</dbReference>
<dbReference type="SMART" id="SM00295">
    <property type="entry name" value="B41"/>
    <property type="match status" value="2"/>
</dbReference>
<evidence type="ECO:0000256" key="2">
    <source>
        <dbReference type="ARBA" id="ARBA00008314"/>
    </source>
</evidence>
<comment type="similarity">
    <text evidence="2">Belongs to the TRAFAC class myosin-kinesin ATPase superfamily. Myosin family.</text>
</comment>
<dbReference type="GO" id="GO:0005737">
    <property type="term" value="C:cytoplasm"/>
    <property type="evidence" value="ECO:0007669"/>
    <property type="project" value="UniProtKB-SubCell"/>
</dbReference>
<dbReference type="PANTHER" id="PTHR46049:SF3">
    <property type="entry name" value="MYOSIN VIIA"/>
    <property type="match status" value="1"/>
</dbReference>
<dbReference type="GO" id="GO:0005856">
    <property type="term" value="C:cytoskeleton"/>
    <property type="evidence" value="ECO:0007669"/>
    <property type="project" value="InterPro"/>
</dbReference>
<evidence type="ECO:0000256" key="6">
    <source>
        <dbReference type="ARBA" id="ARBA00023175"/>
    </source>
</evidence>
<keyword evidence="6" id="KW-0505">Motor protein</keyword>
<organism evidence="8 9">
    <name type="scientific">Owenia fusiformis</name>
    <name type="common">Polychaete worm</name>
    <dbReference type="NCBI Taxonomy" id="6347"/>
    <lineage>
        <taxon>Eukaryota</taxon>
        <taxon>Metazoa</taxon>
        <taxon>Spiralia</taxon>
        <taxon>Lophotrochozoa</taxon>
        <taxon>Annelida</taxon>
        <taxon>Polychaeta</taxon>
        <taxon>Sedentaria</taxon>
        <taxon>Canalipalpata</taxon>
        <taxon>Sabellida</taxon>
        <taxon>Oweniida</taxon>
        <taxon>Oweniidae</taxon>
        <taxon>Owenia</taxon>
    </lineage>
</organism>
<evidence type="ECO:0000256" key="5">
    <source>
        <dbReference type="ARBA" id="ARBA00022840"/>
    </source>
</evidence>
<dbReference type="Gene3D" id="1.20.80.10">
    <property type="match status" value="2"/>
</dbReference>
<keyword evidence="3" id="KW-0963">Cytoplasm</keyword>
<dbReference type="InterPro" id="IPR029071">
    <property type="entry name" value="Ubiquitin-like_domsf"/>
</dbReference>
<feature type="compositionally biased region" description="Polar residues" evidence="7">
    <location>
        <begin position="69"/>
        <end position="92"/>
    </location>
</feature>
<comment type="caution">
    <text evidence="8">The sequence shown here is derived from an EMBL/GenBank/DDBJ whole genome shotgun (WGS) entry which is preliminary data.</text>
</comment>
<dbReference type="InterPro" id="IPR011993">
    <property type="entry name" value="PH-like_dom_sf"/>
</dbReference>
<dbReference type="InterPro" id="IPR051724">
    <property type="entry name" value="Actin_motor_Myosin"/>
</dbReference>
<feature type="region of interest" description="Disordered" evidence="7">
    <location>
        <begin position="1149"/>
        <end position="1181"/>
    </location>
</feature>
<dbReference type="EMBL" id="CAIIXF020000008">
    <property type="protein sequence ID" value="CAH1792132.1"/>
    <property type="molecule type" value="Genomic_DNA"/>
</dbReference>
<feature type="compositionally biased region" description="Polar residues" evidence="7">
    <location>
        <begin position="1351"/>
        <end position="1369"/>
    </location>
</feature>
<keyword evidence="9" id="KW-1185">Reference proteome</keyword>
<evidence type="ECO:0000313" key="9">
    <source>
        <dbReference type="Proteomes" id="UP000749559"/>
    </source>
</evidence>
<evidence type="ECO:0000256" key="1">
    <source>
        <dbReference type="ARBA" id="ARBA00004496"/>
    </source>
</evidence>
<dbReference type="SUPFAM" id="SSF47031">
    <property type="entry name" value="Second domain of FERM"/>
    <property type="match status" value="2"/>
</dbReference>
<dbReference type="SMART" id="SM00139">
    <property type="entry name" value="MyTH4"/>
    <property type="match status" value="2"/>
</dbReference>
<protein>
    <submittedName>
        <fullName evidence="8">Uncharacterized protein</fullName>
    </submittedName>
</protein>